<feature type="compositionally biased region" description="Basic and acidic residues" evidence="1">
    <location>
        <begin position="38"/>
        <end position="63"/>
    </location>
</feature>
<dbReference type="EMBL" id="CP009245">
    <property type="protein sequence ID" value="APT84506.1"/>
    <property type="molecule type" value="Genomic_DNA"/>
</dbReference>
<dbReference type="KEGG" id="caqu:CAQU_04895"/>
<protein>
    <recommendedName>
        <fullName evidence="4">Scaffolding protein</fullName>
    </recommendedName>
</protein>
<evidence type="ECO:0008006" key="4">
    <source>
        <dbReference type="Google" id="ProtNLM"/>
    </source>
</evidence>
<evidence type="ECO:0000313" key="3">
    <source>
        <dbReference type="Proteomes" id="UP000185478"/>
    </source>
</evidence>
<evidence type="ECO:0000256" key="1">
    <source>
        <dbReference type="SAM" id="MobiDB-lite"/>
    </source>
</evidence>
<name>A0A1L7CF99_9CORY</name>
<keyword evidence="3" id="KW-1185">Reference proteome</keyword>
<reference evidence="2 3" key="1">
    <citation type="submission" date="2014-08" db="EMBL/GenBank/DDBJ databases">
        <title>Complete genome sequence of Corynebacterium aquilae S-613T(T) (=DSM 44791(T)), isolated from the choana of a healthy golden eagle.</title>
        <authorList>
            <person name="Ruckert C."/>
            <person name="Albersmeier A."/>
            <person name="Winkler A."/>
            <person name="Kalinowski J."/>
        </authorList>
    </citation>
    <scope>NUCLEOTIDE SEQUENCE [LARGE SCALE GENOMIC DNA]</scope>
    <source>
        <strain evidence="2 3">S-613</strain>
    </source>
</reference>
<dbReference type="Proteomes" id="UP000185478">
    <property type="component" value="Chromosome"/>
</dbReference>
<organism evidence="2 3">
    <name type="scientific">Corynebacterium aquilae DSM 44791</name>
    <dbReference type="NCBI Taxonomy" id="1431546"/>
    <lineage>
        <taxon>Bacteria</taxon>
        <taxon>Bacillati</taxon>
        <taxon>Actinomycetota</taxon>
        <taxon>Actinomycetes</taxon>
        <taxon>Mycobacteriales</taxon>
        <taxon>Corynebacteriaceae</taxon>
        <taxon>Corynebacterium</taxon>
    </lineage>
</organism>
<dbReference type="AlphaFoldDB" id="A0A1L7CF99"/>
<dbReference type="STRING" id="1431546.CAQU_04895"/>
<sequence>MDKENTTQADPDTTDDSTPVDQQPPAEHEEAESTSTTAEERIKEAEARLEEARKHSRTWEARAKGNKEELDKLRADLTARESELTDTRAQLDTLTHENALVTTLAATGADVAALLDSRSFMDAAYRLDHTADTFAEQLAELVNSRTVHTVPTHAPITPVKEVPPTTGARRLSKLMGLD</sequence>
<feature type="compositionally biased region" description="Low complexity" evidence="1">
    <location>
        <begin position="1"/>
        <end position="25"/>
    </location>
</feature>
<proteinExistence type="predicted"/>
<accession>A0A1L7CF99</accession>
<feature type="region of interest" description="Disordered" evidence="1">
    <location>
        <begin position="1"/>
        <end position="63"/>
    </location>
</feature>
<gene>
    <name evidence="2" type="ORF">CAQU_04895</name>
</gene>
<dbReference type="RefSeq" id="WP_075725684.1">
    <property type="nucleotide sequence ID" value="NZ_CP009245.1"/>
</dbReference>
<evidence type="ECO:0000313" key="2">
    <source>
        <dbReference type="EMBL" id="APT84506.1"/>
    </source>
</evidence>